<dbReference type="GO" id="GO:0015986">
    <property type="term" value="P:proton motive force-driven ATP synthesis"/>
    <property type="evidence" value="ECO:0007669"/>
    <property type="project" value="InterPro"/>
</dbReference>
<organism evidence="9">
    <name type="scientific">Osmundea sinicola</name>
    <dbReference type="NCBI Taxonomy" id="290685"/>
    <lineage>
        <taxon>Eukaryota</taxon>
        <taxon>Rhodophyta</taxon>
        <taxon>Florideophyceae</taxon>
        <taxon>Rhodymeniophycidae</taxon>
        <taxon>Ceramiales</taxon>
        <taxon>Rhodomelaceae</taxon>
        <taxon>Laurencieae</taxon>
        <taxon>Osmundea</taxon>
    </lineage>
</organism>
<keyword evidence="5" id="KW-0406">Ion transport</keyword>
<dbReference type="Pfam" id="PF05405">
    <property type="entry name" value="Mt_ATP-synt_B"/>
    <property type="match status" value="1"/>
</dbReference>
<dbReference type="AlphaFoldDB" id="A0A7L4WP58"/>
<sequence>MKLYFPYLIFSILIISNKLFLFNEEFLILICFIAFSFFLYLKLNSLVNSRFSNKIMLSENLILDSLNKIEDNLIQQSDLNKKIKKFKSLFSILKNYYLNLVNKFVFNFTIYTDNLKKSNFVTKLYVFKLIELEYSKLIFILINKKLISLSKLIFFANNTLVIKRFKIINKINKLILLKKI</sequence>
<dbReference type="GeneID" id="60234786"/>
<name>A0A7L4WP58_9FLOR</name>
<comment type="subcellular location">
    <subcellularLocation>
        <location evidence="1">Mitochondrion membrane</location>
    </subcellularLocation>
</comment>
<dbReference type="InterPro" id="IPR008688">
    <property type="entry name" value="ATP_synth_Bsub_B/MI25"/>
</dbReference>
<geneLocation type="mitochondrion" evidence="9"/>
<keyword evidence="2" id="KW-0813">Transport</keyword>
<evidence type="ECO:0000256" key="6">
    <source>
        <dbReference type="ARBA" id="ARBA00023128"/>
    </source>
</evidence>
<protein>
    <submittedName>
        <fullName evidence="9">ATP synthase F0 subunit b</fullName>
    </submittedName>
</protein>
<evidence type="ECO:0000256" key="7">
    <source>
        <dbReference type="ARBA" id="ARBA00023136"/>
    </source>
</evidence>
<keyword evidence="6 9" id="KW-0496">Mitochondrion</keyword>
<keyword evidence="4" id="KW-0375">Hydrogen ion transport</keyword>
<accession>A0A7L4WP58</accession>
<evidence type="ECO:0000256" key="8">
    <source>
        <dbReference type="SAM" id="Phobius"/>
    </source>
</evidence>
<keyword evidence="7 8" id="KW-0472">Membrane</keyword>
<reference evidence="9" key="1">
    <citation type="submission" date="2018-09" db="EMBL/GenBank/DDBJ databases">
        <title>Genomics and Phylogenetic analysis of three type specimens of Osmundea (Rhodomelaceae, Rhodophyta).</title>
        <authorList>
            <person name="Hughey J.R."/>
            <person name="Miller K.A."/>
        </authorList>
    </citation>
    <scope>NUCLEOTIDE SEQUENCE</scope>
</reference>
<keyword evidence="8" id="KW-0812">Transmembrane</keyword>
<dbReference type="EMBL" id="MH898940">
    <property type="protein sequence ID" value="QFR99776.1"/>
    <property type="molecule type" value="Genomic_DNA"/>
</dbReference>
<evidence type="ECO:0000256" key="5">
    <source>
        <dbReference type="ARBA" id="ARBA00023065"/>
    </source>
</evidence>
<evidence type="ECO:0000256" key="4">
    <source>
        <dbReference type="ARBA" id="ARBA00022781"/>
    </source>
</evidence>
<evidence type="ECO:0000313" key="9">
    <source>
        <dbReference type="EMBL" id="QFR99776.1"/>
    </source>
</evidence>
<evidence type="ECO:0000256" key="2">
    <source>
        <dbReference type="ARBA" id="ARBA00022448"/>
    </source>
</evidence>
<proteinExistence type="predicted"/>
<dbReference type="GO" id="GO:0031966">
    <property type="term" value="C:mitochondrial membrane"/>
    <property type="evidence" value="ECO:0007669"/>
    <property type="project" value="UniProtKB-SubCell"/>
</dbReference>
<dbReference type="GO" id="GO:0015078">
    <property type="term" value="F:proton transmembrane transporter activity"/>
    <property type="evidence" value="ECO:0007669"/>
    <property type="project" value="InterPro"/>
</dbReference>
<keyword evidence="8" id="KW-1133">Transmembrane helix</keyword>
<gene>
    <name evidence="9" type="primary">atp4</name>
</gene>
<keyword evidence="3" id="KW-0138">CF(0)</keyword>
<evidence type="ECO:0000256" key="3">
    <source>
        <dbReference type="ARBA" id="ARBA00022547"/>
    </source>
</evidence>
<feature type="transmembrane region" description="Helical" evidence="8">
    <location>
        <begin position="20"/>
        <end position="41"/>
    </location>
</feature>
<evidence type="ECO:0000256" key="1">
    <source>
        <dbReference type="ARBA" id="ARBA00004325"/>
    </source>
</evidence>
<dbReference type="GO" id="GO:0045259">
    <property type="term" value="C:proton-transporting ATP synthase complex"/>
    <property type="evidence" value="ECO:0007669"/>
    <property type="project" value="UniProtKB-KW"/>
</dbReference>
<dbReference type="RefSeq" id="YP_009944482.1">
    <property type="nucleotide sequence ID" value="NC_051456.1"/>
</dbReference>